<reference evidence="2 3" key="1">
    <citation type="submission" date="2017-10" db="EMBL/GenBank/DDBJ databases">
        <title>Comparative genomics in systemic dimorphic fungi from Ajellomycetaceae.</title>
        <authorList>
            <person name="Munoz J.F."/>
            <person name="Mcewen J.G."/>
            <person name="Clay O.K."/>
            <person name="Cuomo C.A."/>
        </authorList>
    </citation>
    <scope>NUCLEOTIDE SEQUENCE [LARGE SCALE GENOMIC DNA]</scope>
    <source>
        <strain evidence="2 3">UAMH4076</strain>
    </source>
</reference>
<dbReference type="Proteomes" id="UP000226031">
    <property type="component" value="Unassembled WGS sequence"/>
</dbReference>
<organism evidence="2 3">
    <name type="scientific">[Emmonsia] crescens</name>
    <dbReference type="NCBI Taxonomy" id="73230"/>
    <lineage>
        <taxon>Eukaryota</taxon>
        <taxon>Fungi</taxon>
        <taxon>Dikarya</taxon>
        <taxon>Ascomycota</taxon>
        <taxon>Pezizomycotina</taxon>
        <taxon>Eurotiomycetes</taxon>
        <taxon>Eurotiomycetidae</taxon>
        <taxon>Onygenales</taxon>
        <taxon>Ajellomycetaceae</taxon>
        <taxon>Emergomyces</taxon>
    </lineage>
</organism>
<dbReference type="STRING" id="73230.A0A2B7ZCR0"/>
<feature type="compositionally biased region" description="Polar residues" evidence="1">
    <location>
        <begin position="124"/>
        <end position="133"/>
    </location>
</feature>
<dbReference type="VEuPathDB" id="FungiDB:EMCG_08694"/>
<proteinExistence type="predicted"/>
<gene>
    <name evidence="2" type="ORF">GX50_02921</name>
</gene>
<keyword evidence="3" id="KW-1185">Reference proteome</keyword>
<evidence type="ECO:0000313" key="2">
    <source>
        <dbReference type="EMBL" id="PGH34244.1"/>
    </source>
</evidence>
<protein>
    <submittedName>
        <fullName evidence="2">Uncharacterized protein</fullName>
    </submittedName>
</protein>
<evidence type="ECO:0000313" key="3">
    <source>
        <dbReference type="Proteomes" id="UP000226031"/>
    </source>
</evidence>
<dbReference type="EMBL" id="PDND01000044">
    <property type="protein sequence ID" value="PGH34244.1"/>
    <property type="molecule type" value="Genomic_DNA"/>
</dbReference>
<evidence type="ECO:0000256" key="1">
    <source>
        <dbReference type="SAM" id="MobiDB-lite"/>
    </source>
</evidence>
<comment type="caution">
    <text evidence="2">The sequence shown here is derived from an EMBL/GenBank/DDBJ whole genome shotgun (WGS) entry which is preliminary data.</text>
</comment>
<feature type="compositionally biased region" description="Basic residues" evidence="1">
    <location>
        <begin position="97"/>
        <end position="106"/>
    </location>
</feature>
<accession>A0A2B7ZCR0</accession>
<dbReference type="AlphaFoldDB" id="A0A2B7ZCR0"/>
<feature type="region of interest" description="Disordered" evidence="1">
    <location>
        <begin position="97"/>
        <end position="143"/>
    </location>
</feature>
<sequence>MEFNFDKGDVKWENSPGLSHGCGVCGTNLNSPKAKRTCYGIHAEVCIRYHRTMFHVGGGHKCDSCLMSIEQHEKRHREIATIIQEIKNLEIHDKPVSIRKSKRTKKISNGEEHKLGSPGGNANGTGEANSGENNSRKPVLKTPALRRLQNQKTRIDQRRTSKFTFGSKMVLRGELVKINAAIHKSLKLRPTLAPEGALGVLMGSIKLSQELKSELGKLNHQSKKRKGDSLYSTHGELKYIQEAMARLDVPSHATEISKMGQTLLDRLALAIFEDIQTVGNESRETLKRMLSYWRFASKKAYNAMVQNNQLVNWETGERLEEQEDPNEQEDK</sequence>
<name>A0A2B7ZCR0_9EURO</name>